<keyword evidence="11 12" id="KW-0998">Cell outer membrane</keyword>
<evidence type="ECO:0000256" key="4">
    <source>
        <dbReference type="ARBA" id="ARBA00022452"/>
    </source>
</evidence>
<dbReference type="GO" id="GO:0009279">
    <property type="term" value="C:cell outer membrane"/>
    <property type="evidence" value="ECO:0007669"/>
    <property type="project" value="UniProtKB-SubCell"/>
</dbReference>
<keyword evidence="8 13" id="KW-0798">TonB box</keyword>
<dbReference type="AlphaFoldDB" id="A0A4R3MFT6"/>
<evidence type="ECO:0000256" key="12">
    <source>
        <dbReference type="PROSITE-ProRule" id="PRU01360"/>
    </source>
</evidence>
<evidence type="ECO:0000256" key="5">
    <source>
        <dbReference type="ARBA" id="ARBA00022692"/>
    </source>
</evidence>
<dbReference type="PANTHER" id="PTHR30069:SF53">
    <property type="entry name" value="COLICIN I RECEPTOR-RELATED"/>
    <property type="match status" value="1"/>
</dbReference>
<name>A0A4R3MFT6_9BURK</name>
<dbReference type="InterPro" id="IPR037066">
    <property type="entry name" value="Plug_dom_sf"/>
</dbReference>
<keyword evidence="7" id="KW-0406">Ion transport</keyword>
<keyword evidence="6 14" id="KW-0732">Signal</keyword>
<evidence type="ECO:0000313" key="18">
    <source>
        <dbReference type="Proteomes" id="UP000295525"/>
    </source>
</evidence>
<evidence type="ECO:0000256" key="9">
    <source>
        <dbReference type="ARBA" id="ARBA00023136"/>
    </source>
</evidence>
<protein>
    <submittedName>
        <fullName evidence="17">Vitamin B12 transporter</fullName>
    </submittedName>
</protein>
<evidence type="ECO:0000256" key="6">
    <source>
        <dbReference type="ARBA" id="ARBA00022729"/>
    </source>
</evidence>
<dbReference type="PROSITE" id="PS52016">
    <property type="entry name" value="TONB_DEPENDENT_REC_3"/>
    <property type="match status" value="1"/>
</dbReference>
<dbReference type="GO" id="GO:0015889">
    <property type="term" value="P:cobalamin transport"/>
    <property type="evidence" value="ECO:0007669"/>
    <property type="project" value="TreeGrafter"/>
</dbReference>
<evidence type="ECO:0000256" key="1">
    <source>
        <dbReference type="ARBA" id="ARBA00004571"/>
    </source>
</evidence>
<feature type="domain" description="TonB-dependent receptor plug" evidence="16">
    <location>
        <begin position="47"/>
        <end position="152"/>
    </location>
</feature>
<keyword evidence="10" id="KW-0675">Receptor</keyword>
<proteinExistence type="inferred from homology"/>
<evidence type="ECO:0000256" key="11">
    <source>
        <dbReference type="ARBA" id="ARBA00023237"/>
    </source>
</evidence>
<feature type="chain" id="PRO_5020978979" evidence="14">
    <location>
        <begin position="24"/>
        <end position="623"/>
    </location>
</feature>
<keyword evidence="5 12" id="KW-0812">Transmembrane</keyword>
<gene>
    <name evidence="17" type="ORF">EDC26_101418</name>
</gene>
<evidence type="ECO:0000256" key="14">
    <source>
        <dbReference type="SAM" id="SignalP"/>
    </source>
</evidence>
<comment type="subcellular location">
    <subcellularLocation>
        <location evidence="1 12">Cell outer membrane</location>
        <topology evidence="1 12">Multi-pass membrane protein</topology>
    </subcellularLocation>
</comment>
<comment type="similarity">
    <text evidence="2 12 13">Belongs to the TonB-dependent receptor family.</text>
</comment>
<accession>A0A4R3MFT6</accession>
<keyword evidence="9 12" id="KW-0472">Membrane</keyword>
<keyword evidence="4 12" id="KW-1134">Transmembrane beta strand</keyword>
<dbReference type="EMBL" id="SMAJ01000001">
    <property type="protein sequence ID" value="TCT11189.1"/>
    <property type="molecule type" value="Genomic_DNA"/>
</dbReference>
<dbReference type="InterPro" id="IPR039426">
    <property type="entry name" value="TonB-dep_rcpt-like"/>
</dbReference>
<evidence type="ECO:0000256" key="7">
    <source>
        <dbReference type="ARBA" id="ARBA00023065"/>
    </source>
</evidence>
<reference evidence="17 18" key="1">
    <citation type="submission" date="2019-03" db="EMBL/GenBank/DDBJ databases">
        <title>Genomic Encyclopedia of Type Strains, Phase IV (KMG-IV): sequencing the most valuable type-strain genomes for metagenomic binning, comparative biology and taxonomic classification.</title>
        <authorList>
            <person name="Goeker M."/>
        </authorList>
    </citation>
    <scope>NUCLEOTIDE SEQUENCE [LARGE SCALE GENOMIC DNA]</scope>
    <source>
        <strain evidence="17 18">DSM 24591</strain>
    </source>
</reference>
<feature type="domain" description="TonB-dependent receptor-like beta-barrel" evidence="15">
    <location>
        <begin position="261"/>
        <end position="597"/>
    </location>
</feature>
<dbReference type="SUPFAM" id="SSF56935">
    <property type="entry name" value="Porins"/>
    <property type="match status" value="1"/>
</dbReference>
<dbReference type="PANTHER" id="PTHR30069">
    <property type="entry name" value="TONB-DEPENDENT OUTER MEMBRANE RECEPTOR"/>
    <property type="match status" value="1"/>
</dbReference>
<evidence type="ECO:0000256" key="13">
    <source>
        <dbReference type="RuleBase" id="RU003357"/>
    </source>
</evidence>
<evidence type="ECO:0000259" key="15">
    <source>
        <dbReference type="Pfam" id="PF00593"/>
    </source>
</evidence>
<dbReference type="Proteomes" id="UP000295525">
    <property type="component" value="Unassembled WGS sequence"/>
</dbReference>
<dbReference type="InterPro" id="IPR012910">
    <property type="entry name" value="Plug_dom"/>
</dbReference>
<dbReference type="Gene3D" id="2.170.130.10">
    <property type="entry name" value="TonB-dependent receptor, plug domain"/>
    <property type="match status" value="1"/>
</dbReference>
<evidence type="ECO:0000256" key="3">
    <source>
        <dbReference type="ARBA" id="ARBA00022448"/>
    </source>
</evidence>
<dbReference type="InterPro" id="IPR036942">
    <property type="entry name" value="Beta-barrel_TonB_sf"/>
</dbReference>
<dbReference type="Pfam" id="PF07715">
    <property type="entry name" value="Plug"/>
    <property type="match status" value="1"/>
</dbReference>
<dbReference type="OrthoDB" id="183532at2"/>
<sequence length="623" mass="68218">MKIKLSRRTLAVLACFAPLAASAQSTPTIAQLDDIVVTASRSAQLQRNVLGDVTVIDSQELQQAGQNSIAEVLAQHHGIEFYNSGGPQTATGVYIRGANAAQTLVLLDGVPINGATSGLGALNALPAASIDHIEILRGSASSLYGANAIGGVINIITKSGADRPFTAQASAGVGTYATSQYKASIAGSKDGWSYSLGSSYEQSGGYNATNQNAKFIYNPDKDSYYARNLNGSLGYEWKKGQKLTFQAYNSIINGGIDADSFNLYNDRSIQTLEMYSLASENQLTDSWKSTLRYAYTLDKNQTRQATSDTTFSTRQNQYTWQNELKFGDHQKLVLAYEHLDQRASGDIPTFDPVTFAPGPFINFNQTKRHNNAYTGVYTGDFGRHHLQGSLRSDNDSQFGNATTWGLSYGYDLTQTLRGYVAANTGFKTPTFNDLYYPGFANPNLKPERSRNVELGLKYTGDTTRLGAVAYQNKVRDLIVFDPAVFMPNNLDSATLRGITLTAEQDYGNTTVRASADFQDPRNDASGNQLNRRARQIYKLSASHRIKSWTLGGEYAFVGRRYDDVSNTVSLGGYGLLALTASYDLTKSLAVQVRWNNVLNKDYTNAYGYNMPGSNVFVNLSWRM</sequence>
<evidence type="ECO:0000259" key="16">
    <source>
        <dbReference type="Pfam" id="PF07715"/>
    </source>
</evidence>
<evidence type="ECO:0000313" key="17">
    <source>
        <dbReference type="EMBL" id="TCT11189.1"/>
    </source>
</evidence>
<dbReference type="Gene3D" id="2.40.170.20">
    <property type="entry name" value="TonB-dependent receptor, beta-barrel domain"/>
    <property type="match status" value="1"/>
</dbReference>
<dbReference type="CDD" id="cd01347">
    <property type="entry name" value="ligand_gated_channel"/>
    <property type="match status" value="1"/>
</dbReference>
<keyword evidence="18" id="KW-1185">Reference proteome</keyword>
<comment type="caution">
    <text evidence="17">The sequence shown here is derived from an EMBL/GenBank/DDBJ whole genome shotgun (WGS) entry which is preliminary data.</text>
</comment>
<dbReference type="GO" id="GO:0006811">
    <property type="term" value="P:monoatomic ion transport"/>
    <property type="evidence" value="ECO:0007669"/>
    <property type="project" value="UniProtKB-KW"/>
</dbReference>
<keyword evidence="3 12" id="KW-0813">Transport</keyword>
<dbReference type="RefSeq" id="WP_132579580.1">
    <property type="nucleotide sequence ID" value="NZ_SMAJ01000001.1"/>
</dbReference>
<evidence type="ECO:0000256" key="8">
    <source>
        <dbReference type="ARBA" id="ARBA00023077"/>
    </source>
</evidence>
<dbReference type="InterPro" id="IPR000531">
    <property type="entry name" value="Beta-barrel_TonB"/>
</dbReference>
<feature type="signal peptide" evidence="14">
    <location>
        <begin position="1"/>
        <end position="23"/>
    </location>
</feature>
<dbReference type="Pfam" id="PF00593">
    <property type="entry name" value="TonB_dep_Rec_b-barrel"/>
    <property type="match status" value="1"/>
</dbReference>
<evidence type="ECO:0000256" key="10">
    <source>
        <dbReference type="ARBA" id="ARBA00023170"/>
    </source>
</evidence>
<evidence type="ECO:0000256" key="2">
    <source>
        <dbReference type="ARBA" id="ARBA00009810"/>
    </source>
</evidence>
<organism evidence="17 18">
    <name type="scientific">Paralcaligenes ureilyticus</name>
    <dbReference type="NCBI Taxonomy" id="627131"/>
    <lineage>
        <taxon>Bacteria</taxon>
        <taxon>Pseudomonadati</taxon>
        <taxon>Pseudomonadota</taxon>
        <taxon>Betaproteobacteria</taxon>
        <taxon>Burkholderiales</taxon>
        <taxon>Alcaligenaceae</taxon>
        <taxon>Paralcaligenes</taxon>
    </lineage>
</organism>